<keyword evidence="2" id="KW-0813">Transport</keyword>
<keyword evidence="7" id="KW-1185">Reference proteome</keyword>
<dbReference type="InterPro" id="IPR001638">
    <property type="entry name" value="Solute-binding_3/MltF_N"/>
</dbReference>
<dbReference type="GO" id="GO:0005576">
    <property type="term" value="C:extracellular region"/>
    <property type="evidence" value="ECO:0007669"/>
    <property type="project" value="TreeGrafter"/>
</dbReference>
<sequence length="296" mass="32920">MARHWRGLTLGLGLLALLCAALPAAAESVLDRVSRTGVLKAGTRDLVRPFAFRDASGQFTGFSVDLIHAFHRALEQRLDREITLEIIQVDAQSRISKVADGSLDISCDIASKTWARDAVIDFSLTIFFNGTRILTERQFGLAGLPALQGKRVGVIANSSTITVIRNTVPGAEIVPFADMNQAMAALEAGEVEGISNISIILRGLQRRASQPGRYVVLPRADYLNAEPMACILPQNDSPWRDFIDRTLVRLMKGVEEYRGPYFEIYQKWFGPDGDLHYPLNQEAIRHLTEIRSWIDE</sequence>
<evidence type="ECO:0000259" key="5">
    <source>
        <dbReference type="SMART" id="SM00062"/>
    </source>
</evidence>
<evidence type="ECO:0000256" key="3">
    <source>
        <dbReference type="ARBA" id="ARBA00022729"/>
    </source>
</evidence>
<dbReference type="AlphaFoldDB" id="A0A154W010"/>
<proteinExistence type="inferred from homology"/>
<dbReference type="PANTHER" id="PTHR30085:SF6">
    <property type="entry name" value="ABC TRANSPORTER GLUTAMINE-BINDING PROTEIN GLNH"/>
    <property type="match status" value="1"/>
</dbReference>
<accession>A0A154W010</accession>
<name>A0A154W010_9PROT</name>
<dbReference type="OrthoDB" id="6192933at2"/>
<gene>
    <name evidence="6" type="ORF">AUP43_10605</name>
</gene>
<dbReference type="SUPFAM" id="SSF53850">
    <property type="entry name" value="Periplasmic binding protein-like II"/>
    <property type="match status" value="1"/>
</dbReference>
<dbReference type="EMBL" id="LPXN01000120">
    <property type="protein sequence ID" value="KZD06781.1"/>
    <property type="molecule type" value="Genomic_DNA"/>
</dbReference>
<comment type="similarity">
    <text evidence="1">Belongs to the bacterial solute-binding protein 3 family.</text>
</comment>
<organism evidence="6 7">
    <name type="scientific">Oceanibaculum pacificum</name>
    <dbReference type="NCBI Taxonomy" id="580166"/>
    <lineage>
        <taxon>Bacteria</taxon>
        <taxon>Pseudomonadati</taxon>
        <taxon>Pseudomonadota</taxon>
        <taxon>Alphaproteobacteria</taxon>
        <taxon>Rhodospirillales</taxon>
        <taxon>Oceanibaculaceae</taxon>
        <taxon>Oceanibaculum</taxon>
    </lineage>
</organism>
<evidence type="ECO:0000256" key="2">
    <source>
        <dbReference type="ARBA" id="ARBA00022448"/>
    </source>
</evidence>
<dbReference type="GO" id="GO:0006865">
    <property type="term" value="P:amino acid transport"/>
    <property type="evidence" value="ECO:0007669"/>
    <property type="project" value="TreeGrafter"/>
</dbReference>
<evidence type="ECO:0000313" key="6">
    <source>
        <dbReference type="EMBL" id="KZD06781.1"/>
    </source>
</evidence>
<dbReference type="GO" id="GO:0030288">
    <property type="term" value="C:outer membrane-bounded periplasmic space"/>
    <property type="evidence" value="ECO:0007669"/>
    <property type="project" value="TreeGrafter"/>
</dbReference>
<dbReference type="PANTHER" id="PTHR30085">
    <property type="entry name" value="AMINO ACID ABC TRANSPORTER PERMEASE"/>
    <property type="match status" value="1"/>
</dbReference>
<dbReference type="CDD" id="cd13688">
    <property type="entry name" value="PBP2_GltI_DEBP"/>
    <property type="match status" value="1"/>
</dbReference>
<evidence type="ECO:0000313" key="7">
    <source>
        <dbReference type="Proteomes" id="UP000076400"/>
    </source>
</evidence>
<protein>
    <recommendedName>
        <fullName evidence="5">Solute-binding protein family 3/N-terminal domain-containing protein</fullName>
    </recommendedName>
</protein>
<feature type="domain" description="Solute-binding protein family 3/N-terminal" evidence="5">
    <location>
        <begin position="38"/>
        <end position="272"/>
    </location>
</feature>
<dbReference type="Pfam" id="PF00497">
    <property type="entry name" value="SBP_bac_3"/>
    <property type="match status" value="1"/>
</dbReference>
<dbReference type="SMART" id="SM00062">
    <property type="entry name" value="PBPb"/>
    <property type="match status" value="1"/>
</dbReference>
<dbReference type="RefSeq" id="WP_067557375.1">
    <property type="nucleotide sequence ID" value="NZ_LPXN01000120.1"/>
</dbReference>
<comment type="caution">
    <text evidence="6">The sequence shown here is derived from an EMBL/GenBank/DDBJ whole genome shotgun (WGS) entry which is preliminary data.</text>
</comment>
<dbReference type="Gene3D" id="3.40.190.10">
    <property type="entry name" value="Periplasmic binding protein-like II"/>
    <property type="match status" value="2"/>
</dbReference>
<evidence type="ECO:0000256" key="4">
    <source>
        <dbReference type="SAM" id="SignalP"/>
    </source>
</evidence>
<keyword evidence="3 4" id="KW-0732">Signal</keyword>
<dbReference type="Proteomes" id="UP000076400">
    <property type="component" value="Unassembled WGS sequence"/>
</dbReference>
<dbReference type="InterPro" id="IPR051455">
    <property type="entry name" value="Bact_solute-bind_prot3"/>
</dbReference>
<reference evidence="6 7" key="1">
    <citation type="submission" date="2015-12" db="EMBL/GenBank/DDBJ databases">
        <title>Genome sequence of Oceanibaculum pacificum MCCC 1A02656.</title>
        <authorList>
            <person name="Lu L."/>
            <person name="Lai Q."/>
            <person name="Shao Z."/>
            <person name="Qian P."/>
        </authorList>
    </citation>
    <scope>NUCLEOTIDE SEQUENCE [LARGE SCALE GENOMIC DNA]</scope>
    <source>
        <strain evidence="6 7">MCCC 1A02656</strain>
    </source>
</reference>
<dbReference type="STRING" id="580166.AUP43_10605"/>
<feature type="chain" id="PRO_5007602137" description="Solute-binding protein family 3/N-terminal domain-containing protein" evidence="4">
    <location>
        <begin position="27"/>
        <end position="296"/>
    </location>
</feature>
<evidence type="ECO:0000256" key="1">
    <source>
        <dbReference type="ARBA" id="ARBA00010333"/>
    </source>
</evidence>
<feature type="signal peptide" evidence="4">
    <location>
        <begin position="1"/>
        <end position="26"/>
    </location>
</feature>